<feature type="signal peptide" evidence="2">
    <location>
        <begin position="1"/>
        <end position="21"/>
    </location>
</feature>
<dbReference type="AlphaFoldDB" id="A0A4Y2CHX4"/>
<evidence type="ECO:0000313" key="4">
    <source>
        <dbReference type="Proteomes" id="UP000499080"/>
    </source>
</evidence>
<proteinExistence type="predicted"/>
<dbReference type="EMBL" id="BGPR01000197">
    <property type="protein sequence ID" value="GBM03963.1"/>
    <property type="molecule type" value="Genomic_DNA"/>
</dbReference>
<evidence type="ECO:0000313" key="3">
    <source>
        <dbReference type="EMBL" id="GBM03963.1"/>
    </source>
</evidence>
<feature type="compositionally biased region" description="Pro residues" evidence="1">
    <location>
        <begin position="68"/>
        <end position="85"/>
    </location>
</feature>
<evidence type="ECO:0000256" key="2">
    <source>
        <dbReference type="SAM" id="SignalP"/>
    </source>
</evidence>
<accession>A0A4Y2CHX4</accession>
<feature type="chain" id="PRO_5021254384" description="Secreted protein" evidence="2">
    <location>
        <begin position="22"/>
        <end position="98"/>
    </location>
</feature>
<comment type="caution">
    <text evidence="3">The sequence shown here is derived from an EMBL/GenBank/DDBJ whole genome shotgun (WGS) entry which is preliminary data.</text>
</comment>
<dbReference type="OrthoDB" id="10466151at2759"/>
<dbReference type="Proteomes" id="UP000499080">
    <property type="component" value="Unassembled WGS sequence"/>
</dbReference>
<name>A0A4Y2CHX4_ARAVE</name>
<evidence type="ECO:0008006" key="5">
    <source>
        <dbReference type="Google" id="ProtNLM"/>
    </source>
</evidence>
<keyword evidence="4" id="KW-1185">Reference proteome</keyword>
<gene>
    <name evidence="3" type="ORF">AVEN_99168_1</name>
</gene>
<keyword evidence="2" id="KW-0732">Signal</keyword>
<protein>
    <recommendedName>
        <fullName evidence="5">Secreted protein</fullName>
    </recommendedName>
</protein>
<feature type="region of interest" description="Disordered" evidence="1">
    <location>
        <begin position="64"/>
        <end position="98"/>
    </location>
</feature>
<organism evidence="3 4">
    <name type="scientific">Araneus ventricosus</name>
    <name type="common">Orbweaver spider</name>
    <name type="synonym">Epeira ventricosa</name>
    <dbReference type="NCBI Taxonomy" id="182803"/>
    <lineage>
        <taxon>Eukaryota</taxon>
        <taxon>Metazoa</taxon>
        <taxon>Ecdysozoa</taxon>
        <taxon>Arthropoda</taxon>
        <taxon>Chelicerata</taxon>
        <taxon>Arachnida</taxon>
        <taxon>Araneae</taxon>
        <taxon>Araneomorphae</taxon>
        <taxon>Entelegynae</taxon>
        <taxon>Araneoidea</taxon>
        <taxon>Araneidae</taxon>
        <taxon>Araneus</taxon>
    </lineage>
</organism>
<sequence>MMDSFWSRLLIWLRGAGMLLSDILVSVPPVHWRWHPVTVCDSIPESLSCETELFPHLTPPSHVHLLPEPAPEPFPVSPPPSPAPSSPAELRDANPAPG</sequence>
<evidence type="ECO:0000256" key="1">
    <source>
        <dbReference type="SAM" id="MobiDB-lite"/>
    </source>
</evidence>
<reference evidence="3 4" key="1">
    <citation type="journal article" date="2019" name="Sci. Rep.">
        <title>Orb-weaving spider Araneus ventricosus genome elucidates the spidroin gene catalogue.</title>
        <authorList>
            <person name="Kono N."/>
            <person name="Nakamura H."/>
            <person name="Ohtoshi R."/>
            <person name="Moran D.A.P."/>
            <person name="Shinohara A."/>
            <person name="Yoshida Y."/>
            <person name="Fujiwara M."/>
            <person name="Mori M."/>
            <person name="Tomita M."/>
            <person name="Arakawa K."/>
        </authorList>
    </citation>
    <scope>NUCLEOTIDE SEQUENCE [LARGE SCALE GENOMIC DNA]</scope>
</reference>